<dbReference type="SUPFAM" id="SSF47979">
    <property type="entry name" value="Iron-dependent repressor protein, dimerization domain"/>
    <property type="match status" value="1"/>
</dbReference>
<dbReference type="PANTHER" id="PTHR33238">
    <property type="entry name" value="IRON (METAL) DEPENDENT REPRESSOR, DTXR FAMILY"/>
    <property type="match status" value="1"/>
</dbReference>
<dbReference type="InterPro" id="IPR022689">
    <property type="entry name" value="Iron_dep_repressor"/>
</dbReference>
<keyword evidence="9" id="KW-0804">Transcription</keyword>
<name>A0A1M6E5D5_9FIRM</name>
<evidence type="ECO:0000256" key="11">
    <source>
        <dbReference type="ARBA" id="ARBA00032593"/>
    </source>
</evidence>
<evidence type="ECO:0000259" key="12">
    <source>
        <dbReference type="PROSITE" id="PS50944"/>
    </source>
</evidence>
<evidence type="ECO:0000256" key="10">
    <source>
        <dbReference type="ARBA" id="ARBA00023211"/>
    </source>
</evidence>
<dbReference type="GO" id="GO:0003700">
    <property type="term" value="F:DNA-binding transcription factor activity"/>
    <property type="evidence" value="ECO:0007669"/>
    <property type="project" value="InterPro"/>
</dbReference>
<evidence type="ECO:0000256" key="9">
    <source>
        <dbReference type="ARBA" id="ARBA00023163"/>
    </source>
</evidence>
<evidence type="ECO:0000256" key="3">
    <source>
        <dbReference type="ARBA" id="ARBA00011738"/>
    </source>
</evidence>
<dbReference type="InterPro" id="IPR036421">
    <property type="entry name" value="Fe_dep_repressor_sf"/>
</dbReference>
<evidence type="ECO:0000256" key="1">
    <source>
        <dbReference type="ARBA" id="ARBA00004496"/>
    </source>
</evidence>
<dbReference type="OrthoDB" id="9791355at2"/>
<dbReference type="RefSeq" id="WP_073025538.1">
    <property type="nucleotide sequence ID" value="NZ_FQZS01000008.1"/>
</dbReference>
<dbReference type="InterPro" id="IPR022687">
    <property type="entry name" value="HTH_DTXR"/>
</dbReference>
<dbReference type="GO" id="GO:0046914">
    <property type="term" value="F:transition metal ion binding"/>
    <property type="evidence" value="ECO:0007669"/>
    <property type="project" value="InterPro"/>
</dbReference>
<keyword evidence="7" id="KW-0238">DNA-binding</keyword>
<dbReference type="Pfam" id="PF01325">
    <property type="entry name" value="Fe_dep_repress"/>
    <property type="match status" value="1"/>
</dbReference>
<keyword evidence="6" id="KW-0805">Transcription regulation</keyword>
<dbReference type="Gene3D" id="1.10.60.10">
    <property type="entry name" value="Iron dependent repressor, metal binding and dimerisation domain"/>
    <property type="match status" value="1"/>
</dbReference>
<comment type="subunit">
    <text evidence="3">Homodimer.</text>
</comment>
<dbReference type="InterPro" id="IPR001367">
    <property type="entry name" value="Fe_dep_repressor"/>
</dbReference>
<keyword evidence="8" id="KW-0010">Activator</keyword>
<organism evidence="13 14">
    <name type="scientific">Lutispora thermophila DSM 19022</name>
    <dbReference type="NCBI Taxonomy" id="1122184"/>
    <lineage>
        <taxon>Bacteria</taxon>
        <taxon>Bacillati</taxon>
        <taxon>Bacillota</taxon>
        <taxon>Clostridia</taxon>
        <taxon>Lutisporales</taxon>
        <taxon>Lutisporaceae</taxon>
        <taxon>Lutispora</taxon>
    </lineage>
</organism>
<dbReference type="Pfam" id="PF02742">
    <property type="entry name" value="Fe_dep_repr_C"/>
    <property type="match status" value="1"/>
</dbReference>
<sequence length="173" mass="20049">MNGNQGFHTVRGYEILGKQQQVLSHSMEDYLEMIYRSSMVEGYTRINTLAELLNVQAPSATRMVQKLSKLGFVKYERYSIVRLTPKGEKVGKFLLDRHQIIEEFLKLIGVEDKLLKNVELIEHNVTVDALNKIEMLNKFFNTYPETLEKFMEYRMACNKKENGTSGTVPYESV</sequence>
<dbReference type="PANTHER" id="PTHR33238:SF11">
    <property type="entry name" value="TRANSCRIPTIONAL REGULATOR MNTR"/>
    <property type="match status" value="1"/>
</dbReference>
<dbReference type="GO" id="GO:0046983">
    <property type="term" value="F:protein dimerization activity"/>
    <property type="evidence" value="ECO:0007669"/>
    <property type="project" value="InterPro"/>
</dbReference>
<feature type="domain" description="HTH dtxR-type" evidence="12">
    <location>
        <begin position="23"/>
        <end position="84"/>
    </location>
</feature>
<keyword evidence="10" id="KW-0464">Manganese</keyword>
<comment type="similarity">
    <text evidence="2">Belongs to the DtxR/MntR family.</text>
</comment>
<keyword evidence="14" id="KW-1185">Reference proteome</keyword>
<dbReference type="GO" id="GO:0003677">
    <property type="term" value="F:DNA binding"/>
    <property type="evidence" value="ECO:0007669"/>
    <property type="project" value="UniProtKB-KW"/>
</dbReference>
<evidence type="ECO:0000256" key="5">
    <source>
        <dbReference type="ARBA" id="ARBA00022491"/>
    </source>
</evidence>
<evidence type="ECO:0000256" key="7">
    <source>
        <dbReference type="ARBA" id="ARBA00023125"/>
    </source>
</evidence>
<evidence type="ECO:0000256" key="6">
    <source>
        <dbReference type="ARBA" id="ARBA00023015"/>
    </source>
</evidence>
<protein>
    <recommendedName>
        <fullName evidence="11">Manganese transport regulator</fullName>
    </recommendedName>
</protein>
<evidence type="ECO:0000313" key="13">
    <source>
        <dbReference type="EMBL" id="SHI80716.1"/>
    </source>
</evidence>
<evidence type="ECO:0000313" key="14">
    <source>
        <dbReference type="Proteomes" id="UP000184442"/>
    </source>
</evidence>
<proteinExistence type="inferred from homology"/>
<dbReference type="EMBL" id="FQZS01000008">
    <property type="protein sequence ID" value="SHI80716.1"/>
    <property type="molecule type" value="Genomic_DNA"/>
</dbReference>
<dbReference type="GO" id="GO:0005737">
    <property type="term" value="C:cytoplasm"/>
    <property type="evidence" value="ECO:0007669"/>
    <property type="project" value="UniProtKB-SubCell"/>
</dbReference>
<keyword evidence="4" id="KW-0963">Cytoplasm</keyword>
<dbReference type="PROSITE" id="PS50944">
    <property type="entry name" value="HTH_DTXR"/>
    <property type="match status" value="1"/>
</dbReference>
<reference evidence="13 14" key="1">
    <citation type="submission" date="2016-11" db="EMBL/GenBank/DDBJ databases">
        <authorList>
            <person name="Jaros S."/>
            <person name="Januszkiewicz K."/>
            <person name="Wedrychowicz H."/>
        </authorList>
    </citation>
    <scope>NUCLEOTIDE SEQUENCE [LARGE SCALE GENOMIC DNA]</scope>
    <source>
        <strain evidence="13 14">DSM 19022</strain>
    </source>
</reference>
<evidence type="ECO:0000256" key="4">
    <source>
        <dbReference type="ARBA" id="ARBA00022490"/>
    </source>
</evidence>
<accession>A0A1M6E5D5</accession>
<dbReference type="InterPro" id="IPR050536">
    <property type="entry name" value="DtxR_MntR_Metal-Reg"/>
</dbReference>
<keyword evidence="5" id="KW-0678">Repressor</keyword>
<dbReference type="Proteomes" id="UP000184442">
    <property type="component" value="Unassembled WGS sequence"/>
</dbReference>
<dbReference type="STRING" id="1122184.SAMN02745176_01431"/>
<dbReference type="Gene3D" id="1.10.10.10">
    <property type="entry name" value="Winged helix-like DNA-binding domain superfamily/Winged helix DNA-binding domain"/>
    <property type="match status" value="1"/>
</dbReference>
<dbReference type="InterPro" id="IPR036388">
    <property type="entry name" value="WH-like_DNA-bd_sf"/>
</dbReference>
<comment type="subcellular location">
    <subcellularLocation>
        <location evidence="1">Cytoplasm</location>
    </subcellularLocation>
</comment>
<dbReference type="SMART" id="SM00529">
    <property type="entry name" value="HTH_DTXR"/>
    <property type="match status" value="1"/>
</dbReference>
<gene>
    <name evidence="13" type="ORF">SAMN02745176_01431</name>
</gene>
<evidence type="ECO:0000256" key="8">
    <source>
        <dbReference type="ARBA" id="ARBA00023159"/>
    </source>
</evidence>
<dbReference type="SUPFAM" id="SSF46785">
    <property type="entry name" value="Winged helix' DNA-binding domain"/>
    <property type="match status" value="1"/>
</dbReference>
<evidence type="ECO:0000256" key="2">
    <source>
        <dbReference type="ARBA" id="ARBA00007871"/>
    </source>
</evidence>
<dbReference type="InterPro" id="IPR036390">
    <property type="entry name" value="WH_DNA-bd_sf"/>
</dbReference>
<dbReference type="AlphaFoldDB" id="A0A1M6E5D5"/>